<dbReference type="Gene3D" id="3.40.50.2000">
    <property type="entry name" value="Glycogen Phosphorylase B"/>
    <property type="match status" value="2"/>
</dbReference>
<dbReference type="CDD" id="cd03801">
    <property type="entry name" value="GT4_PimA-like"/>
    <property type="match status" value="1"/>
</dbReference>
<dbReference type="STRING" id="211165.GCA_000317285_05022"/>
<dbReference type="EMBL" id="RSCJ01000001">
    <property type="protein sequence ID" value="RUR86669.1"/>
    <property type="molecule type" value="Genomic_DNA"/>
</dbReference>
<evidence type="ECO:0000313" key="3">
    <source>
        <dbReference type="EMBL" id="RUR86669.1"/>
    </source>
</evidence>
<dbReference type="RefSeq" id="WP_016874416.1">
    <property type="nucleotide sequence ID" value="NZ_AJLN01000116.1"/>
</dbReference>
<dbReference type="PANTHER" id="PTHR45947">
    <property type="entry name" value="SULFOQUINOVOSYL TRANSFERASE SQD2"/>
    <property type="match status" value="1"/>
</dbReference>
<protein>
    <recommendedName>
        <fullName evidence="2">Glycosyl transferase family 1 domain-containing protein</fullName>
    </recommendedName>
</protein>
<proteinExistence type="predicted"/>
<dbReference type="InterPro" id="IPR050194">
    <property type="entry name" value="Glycosyltransferase_grp1"/>
</dbReference>
<evidence type="ECO:0000313" key="4">
    <source>
        <dbReference type="Proteomes" id="UP000268857"/>
    </source>
</evidence>
<keyword evidence="1" id="KW-1133">Transmembrane helix</keyword>
<dbReference type="Pfam" id="PF00534">
    <property type="entry name" value="Glycos_transf_1"/>
    <property type="match status" value="1"/>
</dbReference>
<dbReference type="PANTHER" id="PTHR45947:SF3">
    <property type="entry name" value="SULFOQUINOVOSYL TRANSFERASE SQD2"/>
    <property type="match status" value="1"/>
</dbReference>
<dbReference type="AlphaFoldDB" id="A0A433NR80"/>
<evidence type="ECO:0000256" key="1">
    <source>
        <dbReference type="SAM" id="Phobius"/>
    </source>
</evidence>
<dbReference type="GO" id="GO:0016758">
    <property type="term" value="F:hexosyltransferase activity"/>
    <property type="evidence" value="ECO:0007669"/>
    <property type="project" value="TreeGrafter"/>
</dbReference>
<feature type="transmembrane region" description="Helical" evidence="1">
    <location>
        <begin position="86"/>
        <end position="106"/>
    </location>
</feature>
<dbReference type="InterPro" id="IPR001296">
    <property type="entry name" value="Glyco_trans_1"/>
</dbReference>
<accession>A0A433NR80</accession>
<feature type="transmembrane region" description="Helical" evidence="1">
    <location>
        <begin position="118"/>
        <end position="139"/>
    </location>
</feature>
<organism evidence="3 4">
    <name type="scientific">Chlorogloeopsis fritschii PCC 6912</name>
    <dbReference type="NCBI Taxonomy" id="211165"/>
    <lineage>
        <taxon>Bacteria</taxon>
        <taxon>Bacillati</taxon>
        <taxon>Cyanobacteriota</taxon>
        <taxon>Cyanophyceae</taxon>
        <taxon>Nostocales</taxon>
        <taxon>Chlorogloeopsidaceae</taxon>
        <taxon>Chlorogloeopsis</taxon>
    </lineage>
</organism>
<evidence type="ECO:0000259" key="2">
    <source>
        <dbReference type="Pfam" id="PF00534"/>
    </source>
</evidence>
<dbReference type="SUPFAM" id="SSF53756">
    <property type="entry name" value="UDP-Glycosyltransferase/glycogen phosphorylase"/>
    <property type="match status" value="1"/>
</dbReference>
<dbReference type="OrthoDB" id="73743at2"/>
<gene>
    <name evidence="3" type="ORF">PCC6912_01120</name>
</gene>
<feature type="domain" description="Glycosyl transferase family 1" evidence="2">
    <location>
        <begin position="216"/>
        <end position="386"/>
    </location>
</feature>
<keyword evidence="1" id="KW-0472">Membrane</keyword>
<sequence length="410" mass="47278">MKQISQTVATIRDTAASPDILVMSRTFLPTEGGFEEYIYNRCLQEREKVIVLAASCVGDRAFDRTQQFPIYRWQIPKFWYGGLKGIFIAPLLNWVYTFLLAIKLYFRYHYRYIEWTYGCDFISLLVLSYLLPIRFFIYLNGNEILRNFRNPIGRSLFAFTLQRATGIVCHSSLTRDFVTTNFQFNTPTHVIHPVVRREKFDIENPASIEDLRLRVRNSYNIPESAVVILSVGTLHKYQGCNLVIDNLPPLLTLGLDVHYIICGQGPFEQQLRSQVQRLRLERWVHFSGHISNNKLAGYYAACDLFAMLTLSDRKTASIEGFSIAHLEAGYFGKPVIASCLGSATDSIRHGENGILVNPNSGNEMLAAFRQLCEDRQWREQLGRKGRVIANKRSLHRWLHIRESRYSCLLT</sequence>
<keyword evidence="4" id="KW-1185">Reference proteome</keyword>
<name>A0A433NR80_CHLFR</name>
<keyword evidence="1" id="KW-0812">Transmembrane</keyword>
<comment type="caution">
    <text evidence="3">The sequence shown here is derived from an EMBL/GenBank/DDBJ whole genome shotgun (WGS) entry which is preliminary data.</text>
</comment>
<dbReference type="Proteomes" id="UP000268857">
    <property type="component" value="Unassembled WGS sequence"/>
</dbReference>
<reference evidence="3 4" key="1">
    <citation type="journal article" date="2019" name="Genome Biol. Evol.">
        <title>Day and night: Metabolic profiles and evolutionary relationships of six axenic non-marine cyanobacteria.</title>
        <authorList>
            <person name="Will S.E."/>
            <person name="Henke P."/>
            <person name="Boedeker C."/>
            <person name="Huang S."/>
            <person name="Brinkmann H."/>
            <person name="Rohde M."/>
            <person name="Jarek M."/>
            <person name="Friedl T."/>
            <person name="Seufert S."/>
            <person name="Schumacher M."/>
            <person name="Overmann J."/>
            <person name="Neumann-Schaal M."/>
            <person name="Petersen J."/>
        </authorList>
    </citation>
    <scope>NUCLEOTIDE SEQUENCE [LARGE SCALE GENOMIC DNA]</scope>
    <source>
        <strain evidence="3 4">PCC 6912</strain>
    </source>
</reference>